<keyword evidence="3" id="KW-1185">Reference proteome</keyword>
<evidence type="ECO:0000313" key="2">
    <source>
        <dbReference type="EMBL" id="PKU42518.1"/>
    </source>
</evidence>
<dbReference type="AlphaFoldDB" id="A0A2I0U8Y6"/>
<feature type="compositionally biased region" description="Basic and acidic residues" evidence="1">
    <location>
        <begin position="68"/>
        <end position="87"/>
    </location>
</feature>
<dbReference type="Proteomes" id="UP000233556">
    <property type="component" value="Unassembled WGS sequence"/>
</dbReference>
<reference evidence="3" key="1">
    <citation type="submission" date="2017-11" db="EMBL/GenBank/DDBJ databases">
        <authorList>
            <person name="Lima N.C."/>
            <person name="Parody-Merino A.M."/>
            <person name="Battley P.F."/>
            <person name="Fidler A.E."/>
            <person name="Prosdocimi F."/>
        </authorList>
    </citation>
    <scope>NUCLEOTIDE SEQUENCE [LARGE SCALE GENOMIC DNA]</scope>
</reference>
<reference evidence="3" key="2">
    <citation type="submission" date="2017-12" db="EMBL/GenBank/DDBJ databases">
        <title>Genome sequence of the Bar-tailed Godwit (Limosa lapponica baueri).</title>
        <authorList>
            <person name="Lima N.C.B."/>
            <person name="Parody-Merino A.M."/>
            <person name="Battley P.F."/>
            <person name="Fidler A.E."/>
            <person name="Prosdocimi F."/>
        </authorList>
    </citation>
    <scope>NUCLEOTIDE SEQUENCE [LARGE SCALE GENOMIC DNA]</scope>
</reference>
<accession>A0A2I0U8Y6</accession>
<proteinExistence type="predicted"/>
<protein>
    <submittedName>
        <fullName evidence="2">Uncharacterized protein</fullName>
    </submittedName>
</protein>
<name>A0A2I0U8Y6_LIMLA</name>
<gene>
    <name evidence="2" type="ORF">llap_7175</name>
</gene>
<evidence type="ECO:0000256" key="1">
    <source>
        <dbReference type="SAM" id="MobiDB-lite"/>
    </source>
</evidence>
<evidence type="ECO:0000313" key="3">
    <source>
        <dbReference type="Proteomes" id="UP000233556"/>
    </source>
</evidence>
<feature type="region of interest" description="Disordered" evidence="1">
    <location>
        <begin position="55"/>
        <end position="97"/>
    </location>
</feature>
<sequence>MEKRSEKEGMAERNHYVLNPTSRITHLKGLSVTGIDGDNIDGDNSLQLQWRLGMGKERSVRKRTRLPRGKEETETDCKNVESSTRADSEEDSNTVEL</sequence>
<feature type="compositionally biased region" description="Acidic residues" evidence="1">
    <location>
        <begin position="88"/>
        <end position="97"/>
    </location>
</feature>
<organism evidence="2 3">
    <name type="scientific">Limosa lapponica baueri</name>
    <dbReference type="NCBI Taxonomy" id="1758121"/>
    <lineage>
        <taxon>Eukaryota</taxon>
        <taxon>Metazoa</taxon>
        <taxon>Chordata</taxon>
        <taxon>Craniata</taxon>
        <taxon>Vertebrata</taxon>
        <taxon>Euteleostomi</taxon>
        <taxon>Archelosauria</taxon>
        <taxon>Archosauria</taxon>
        <taxon>Dinosauria</taxon>
        <taxon>Saurischia</taxon>
        <taxon>Theropoda</taxon>
        <taxon>Coelurosauria</taxon>
        <taxon>Aves</taxon>
        <taxon>Neognathae</taxon>
        <taxon>Neoaves</taxon>
        <taxon>Charadriiformes</taxon>
        <taxon>Scolopacidae</taxon>
        <taxon>Limosa</taxon>
    </lineage>
</organism>
<dbReference type="EMBL" id="KZ505986">
    <property type="protein sequence ID" value="PKU42518.1"/>
    <property type="molecule type" value="Genomic_DNA"/>
</dbReference>